<dbReference type="PANTHER" id="PTHR30429">
    <property type="entry name" value="D-METHIONINE-BINDING LIPOPROTEIN METQ"/>
    <property type="match status" value="1"/>
</dbReference>
<name>A0A5C5UF62_9CORY</name>
<dbReference type="Gene3D" id="3.40.190.10">
    <property type="entry name" value="Periplasmic binding protein-like II"/>
    <property type="match status" value="2"/>
</dbReference>
<evidence type="ECO:0000256" key="6">
    <source>
        <dbReference type="ARBA" id="ARBA00023288"/>
    </source>
</evidence>
<keyword evidence="6" id="KW-0449">Lipoprotein</keyword>
<dbReference type="SUPFAM" id="SSF53850">
    <property type="entry name" value="Periplasmic binding protein-like II"/>
    <property type="match status" value="1"/>
</dbReference>
<dbReference type="AlphaFoldDB" id="A0A5C5UF62"/>
<dbReference type="PANTHER" id="PTHR30429:SF3">
    <property type="entry name" value="LIPOPROTEIN"/>
    <property type="match status" value="1"/>
</dbReference>
<comment type="subcellular location">
    <subcellularLocation>
        <location evidence="1">Membrane</location>
        <topology evidence="1">Lipid-anchor</topology>
    </subcellularLocation>
</comment>
<evidence type="ECO:0000256" key="3">
    <source>
        <dbReference type="ARBA" id="ARBA00022729"/>
    </source>
</evidence>
<feature type="chain" id="PRO_5038699947" evidence="7">
    <location>
        <begin position="23"/>
        <end position="287"/>
    </location>
</feature>
<dbReference type="PROSITE" id="PS51257">
    <property type="entry name" value="PROKAR_LIPOPROTEIN"/>
    <property type="match status" value="1"/>
</dbReference>
<comment type="caution">
    <text evidence="8">The sequence shown here is derived from an EMBL/GenBank/DDBJ whole genome shotgun (WGS) entry which is preliminary data.</text>
</comment>
<evidence type="ECO:0000313" key="9">
    <source>
        <dbReference type="Proteomes" id="UP000320791"/>
    </source>
</evidence>
<evidence type="ECO:0000256" key="5">
    <source>
        <dbReference type="ARBA" id="ARBA00023139"/>
    </source>
</evidence>
<organism evidence="8 9">
    <name type="scientific">Corynebacterium canis</name>
    <dbReference type="NCBI Taxonomy" id="679663"/>
    <lineage>
        <taxon>Bacteria</taxon>
        <taxon>Bacillati</taxon>
        <taxon>Actinomycetota</taxon>
        <taxon>Actinomycetes</taxon>
        <taxon>Mycobacteriales</taxon>
        <taxon>Corynebacteriaceae</taxon>
        <taxon>Corynebacterium</taxon>
    </lineage>
</organism>
<evidence type="ECO:0000256" key="7">
    <source>
        <dbReference type="SAM" id="SignalP"/>
    </source>
</evidence>
<dbReference type="GO" id="GO:0016020">
    <property type="term" value="C:membrane"/>
    <property type="evidence" value="ECO:0007669"/>
    <property type="project" value="UniProtKB-SubCell"/>
</dbReference>
<dbReference type="Pfam" id="PF03180">
    <property type="entry name" value="Lipoprotein_9"/>
    <property type="match status" value="1"/>
</dbReference>
<keyword evidence="5" id="KW-0564">Palmitate</keyword>
<comment type="similarity">
    <text evidence="2">Belongs to the NlpA lipoprotein family.</text>
</comment>
<accession>A0A5C5UF62</accession>
<evidence type="ECO:0000256" key="2">
    <source>
        <dbReference type="ARBA" id="ARBA00008973"/>
    </source>
</evidence>
<protein>
    <submittedName>
        <fullName evidence="8">Methionine ABC transporter substrate-binding protein</fullName>
    </submittedName>
</protein>
<reference evidence="8 9" key="1">
    <citation type="submission" date="2019-08" db="EMBL/GenBank/DDBJ databases">
        <authorList>
            <person name="Lei W."/>
        </authorList>
    </citation>
    <scope>NUCLEOTIDE SEQUENCE [LARGE SCALE GENOMIC DNA]</scope>
    <source>
        <strain evidence="8 9">CCUG 58627</strain>
    </source>
</reference>
<dbReference type="Proteomes" id="UP000320791">
    <property type="component" value="Unassembled WGS sequence"/>
</dbReference>
<dbReference type="InterPro" id="IPR004872">
    <property type="entry name" value="Lipoprotein_NlpA"/>
</dbReference>
<keyword evidence="9" id="KW-1185">Reference proteome</keyword>
<proteinExistence type="inferred from homology"/>
<evidence type="ECO:0000256" key="4">
    <source>
        <dbReference type="ARBA" id="ARBA00023136"/>
    </source>
</evidence>
<dbReference type="RefSeq" id="WP_146324664.1">
    <property type="nucleotide sequence ID" value="NZ_BAABLR010000008.1"/>
</dbReference>
<gene>
    <name evidence="8" type="ORF">FRX94_08290</name>
</gene>
<dbReference type="OrthoDB" id="9812878at2"/>
<keyword evidence="3 7" id="KW-0732">Signal</keyword>
<keyword evidence="4" id="KW-0472">Membrane</keyword>
<evidence type="ECO:0000313" key="8">
    <source>
        <dbReference type="EMBL" id="TWT24457.1"/>
    </source>
</evidence>
<sequence>MFLRRFTAIAAASVIAATSLVACGSGSGSDEVIRIGTTDSSKKAWQVFEKKANENDIKLEIVNFGDYNTPNRALSEDQLDVNLFQHLLFLAEYNKGAGDNLTPIGSTEVVPLALFWKDHDSVDGIEGQSVSIPKDSSNQGRAINVLADAGLLTLKEKDLVTPTPADIDEAKSKVKVTPVDAAQTTTAYGEGTPAIINNSFLDRAGIDPNSSILADDPASATAEPFINVFVTKAEDKDDPKIKKLAELWHDQEVLDAVAEDSGGTSVPVKRSAEELQQILDRIEESLK</sequence>
<dbReference type="EMBL" id="VOHM01000017">
    <property type="protein sequence ID" value="TWT24457.1"/>
    <property type="molecule type" value="Genomic_DNA"/>
</dbReference>
<feature type="signal peptide" evidence="7">
    <location>
        <begin position="1"/>
        <end position="22"/>
    </location>
</feature>
<evidence type="ECO:0000256" key="1">
    <source>
        <dbReference type="ARBA" id="ARBA00004635"/>
    </source>
</evidence>